<dbReference type="AlphaFoldDB" id="A0A2D6M0F1"/>
<dbReference type="Proteomes" id="UP000226592">
    <property type="component" value="Unassembled WGS sequence"/>
</dbReference>
<sequence>MKLELDFEKSVEENASKYFEQSKKAKRKLVGLEKAIEETKKKLAKQQKTQVEKPVLEKKKKKEWFESFRWFYSSDGFLVVSGRSAKSNEQIVKKYLDKEDFFLHADISGGAVTIIKTAGKRIPEKTFQEAAQFAAVFSRAWKNSLATIDVYAVEASQVSKSAPTGTSLAAGSFMISGKRKYLKKTPLKLAIGLAKSNNQLLVGPFSAIKTKVAKPLELRQGSGTAANTAKEILEILKAHSKNLVQVSVDEIVSAIPGENVELKKE</sequence>
<proteinExistence type="predicted"/>
<evidence type="ECO:0000313" key="4">
    <source>
        <dbReference type="Proteomes" id="UP000226592"/>
    </source>
</evidence>
<evidence type="ECO:0000256" key="1">
    <source>
        <dbReference type="SAM" id="Coils"/>
    </source>
</evidence>
<dbReference type="GO" id="GO:0043023">
    <property type="term" value="F:ribosomal large subunit binding"/>
    <property type="evidence" value="ECO:0007669"/>
    <property type="project" value="TreeGrafter"/>
</dbReference>
<dbReference type="PANTHER" id="PTHR15239">
    <property type="entry name" value="NUCLEAR EXPORT MEDIATOR FACTOR NEMF"/>
    <property type="match status" value="1"/>
</dbReference>
<accession>A0A2D6M0F1</accession>
<gene>
    <name evidence="3" type="ORF">CL943_01145</name>
</gene>
<evidence type="ECO:0000259" key="2">
    <source>
        <dbReference type="Pfam" id="PF05670"/>
    </source>
</evidence>
<dbReference type="InterPro" id="IPR051608">
    <property type="entry name" value="RQC_Subunit_NEMF"/>
</dbReference>
<organism evidence="3 4">
    <name type="scientific">Candidatus Iainarchaeum sp</name>
    <dbReference type="NCBI Taxonomy" id="3101447"/>
    <lineage>
        <taxon>Archaea</taxon>
        <taxon>Candidatus Iainarchaeota</taxon>
        <taxon>Candidatus Iainarchaeia</taxon>
        <taxon>Candidatus Iainarchaeales</taxon>
        <taxon>Candidatus Iainarchaeaceae</taxon>
        <taxon>Candidatus Iainarchaeum</taxon>
    </lineage>
</organism>
<keyword evidence="1" id="KW-0175">Coiled coil</keyword>
<dbReference type="GO" id="GO:0072344">
    <property type="term" value="P:rescue of stalled ribosome"/>
    <property type="evidence" value="ECO:0007669"/>
    <property type="project" value="TreeGrafter"/>
</dbReference>
<dbReference type="GO" id="GO:0000049">
    <property type="term" value="F:tRNA binding"/>
    <property type="evidence" value="ECO:0007669"/>
    <property type="project" value="TreeGrafter"/>
</dbReference>
<dbReference type="Pfam" id="PF05670">
    <property type="entry name" value="NFACT-R_1"/>
    <property type="match status" value="1"/>
</dbReference>
<reference evidence="4" key="1">
    <citation type="submission" date="2017-09" db="EMBL/GenBank/DDBJ databases">
        <title>The Reconstruction of 2,631 Draft Metagenome-Assembled Genomes from the Global Oceans.</title>
        <authorList>
            <person name="Tully B.J."/>
            <person name="Graham E.D."/>
            <person name="Heidelberg J.F."/>
        </authorList>
    </citation>
    <scope>NUCLEOTIDE SEQUENCE [LARGE SCALE GENOMIC DNA]</scope>
</reference>
<dbReference type="GO" id="GO:1990112">
    <property type="term" value="C:RQC complex"/>
    <property type="evidence" value="ECO:0007669"/>
    <property type="project" value="TreeGrafter"/>
</dbReference>
<dbReference type="PANTHER" id="PTHR15239:SF6">
    <property type="entry name" value="RIBOSOME QUALITY CONTROL COMPLEX SUBUNIT NEMF"/>
    <property type="match status" value="1"/>
</dbReference>
<dbReference type="InterPro" id="IPR008532">
    <property type="entry name" value="NFACT_RNA-bd"/>
</dbReference>
<feature type="coiled-coil region" evidence="1">
    <location>
        <begin position="22"/>
        <end position="49"/>
    </location>
</feature>
<feature type="domain" description="NFACT RNA-binding" evidence="2">
    <location>
        <begin position="68"/>
        <end position="177"/>
    </location>
</feature>
<comment type="caution">
    <text evidence="3">The sequence shown here is derived from an EMBL/GenBank/DDBJ whole genome shotgun (WGS) entry which is preliminary data.</text>
</comment>
<protein>
    <recommendedName>
        <fullName evidence="2">NFACT RNA-binding domain-containing protein</fullName>
    </recommendedName>
</protein>
<name>A0A2D6M0F1_9ARCH</name>
<dbReference type="EMBL" id="NZBU01000004">
    <property type="protein sequence ID" value="MAG21897.1"/>
    <property type="molecule type" value="Genomic_DNA"/>
</dbReference>
<evidence type="ECO:0000313" key="3">
    <source>
        <dbReference type="EMBL" id="MAG21897.1"/>
    </source>
</evidence>